<dbReference type="KEGG" id="hdf:AArcSl_1867"/>
<name>A0A343TK71_9EURY</name>
<dbReference type="PROSITE" id="PS51257">
    <property type="entry name" value="PROKAR_LIPOPROTEIN"/>
    <property type="match status" value="1"/>
</dbReference>
<dbReference type="InterPro" id="IPR007497">
    <property type="entry name" value="SIMPL/DUF541"/>
</dbReference>
<dbReference type="Gene3D" id="3.30.110.170">
    <property type="entry name" value="Protein of unknown function (DUF541), domain 1"/>
    <property type="match status" value="1"/>
</dbReference>
<dbReference type="GeneID" id="37878222"/>
<dbReference type="RefSeq" id="WP_119818170.1">
    <property type="nucleotide sequence ID" value="NZ_CP025066.1"/>
</dbReference>
<evidence type="ECO:0000313" key="3">
    <source>
        <dbReference type="Proteomes" id="UP000263012"/>
    </source>
</evidence>
<evidence type="ECO:0000256" key="1">
    <source>
        <dbReference type="SAM" id="MobiDB-lite"/>
    </source>
</evidence>
<dbReference type="Pfam" id="PF04402">
    <property type="entry name" value="SIMPL"/>
    <property type="match status" value="1"/>
</dbReference>
<feature type="region of interest" description="Disordered" evidence="1">
    <location>
        <begin position="22"/>
        <end position="50"/>
    </location>
</feature>
<gene>
    <name evidence="2" type="ORF">AArcSl_1867</name>
</gene>
<keyword evidence="3" id="KW-1185">Reference proteome</keyword>
<evidence type="ECO:0000313" key="2">
    <source>
        <dbReference type="EMBL" id="AUX09493.1"/>
    </source>
</evidence>
<feature type="region of interest" description="Disordered" evidence="1">
    <location>
        <begin position="241"/>
        <end position="262"/>
    </location>
</feature>
<protein>
    <recommendedName>
        <fullName evidence="4">SIMPL domain-containing protein</fullName>
    </recommendedName>
</protein>
<dbReference type="OrthoDB" id="12132at2157"/>
<sequence>MRRRELLAAGGTVAAITLAGCAGTSADDGPNDADGTGNPSVEDVDASGTTRTVIVTNSGEVSDDPDMAVLRAGVESRADTAPEARDEIATKAEELIDALVAYGIDEDDITTRRYYIRDRLDRQAMDEDGARPGDPDFDEEDYTYYQGSHDFEIEIHDVDAVGEVIDVAIDAGADDVGRVTYTLSDDKQADLREEALRQAIEEARSEADTIADEVGAEILEATVVDASEGRVSPVRRDAMMVAEAPEPTPAPDEEPATGIETGEVTVTAEVRIQYEMA</sequence>
<dbReference type="Proteomes" id="UP000263012">
    <property type="component" value="Chromosome"/>
</dbReference>
<dbReference type="AlphaFoldDB" id="A0A343TK71"/>
<accession>A0A343TK71</accession>
<organism evidence="2 3">
    <name type="scientific">Halalkaliarchaeum desulfuricum</name>
    <dbReference type="NCBI Taxonomy" id="2055893"/>
    <lineage>
        <taxon>Archaea</taxon>
        <taxon>Methanobacteriati</taxon>
        <taxon>Methanobacteriota</taxon>
        <taxon>Stenosarchaea group</taxon>
        <taxon>Halobacteria</taxon>
        <taxon>Halobacteriales</taxon>
        <taxon>Haloferacaceae</taxon>
        <taxon>Halalkaliarchaeum</taxon>
    </lineage>
</organism>
<reference evidence="3" key="1">
    <citation type="submission" date="2017-11" db="EMBL/GenBank/DDBJ databases">
        <title>Phenotypic and genomic properties of facultatively anaerobic sulfur-reducing natronoarchaea from hypersaline soda lakes.</title>
        <authorList>
            <person name="Sorokin D.Y."/>
            <person name="Kublanov I.V."/>
            <person name="Roman P."/>
            <person name="Sinninghe Damste J.S."/>
            <person name="Golyshin P.N."/>
            <person name="Rojo D."/>
            <person name="Ciordia S."/>
            <person name="Mena M.D.C."/>
            <person name="Ferrer M."/>
            <person name="Messina E."/>
            <person name="Smedile F."/>
            <person name="La Spada G."/>
            <person name="La Cono V."/>
            <person name="Yakimov M.M."/>
        </authorList>
    </citation>
    <scope>NUCLEOTIDE SEQUENCE [LARGE SCALE GENOMIC DNA]</scope>
    <source>
        <strain evidence="3">AArc-Sl</strain>
    </source>
</reference>
<dbReference type="GO" id="GO:0006974">
    <property type="term" value="P:DNA damage response"/>
    <property type="evidence" value="ECO:0007669"/>
    <property type="project" value="TreeGrafter"/>
</dbReference>
<evidence type="ECO:0008006" key="4">
    <source>
        <dbReference type="Google" id="ProtNLM"/>
    </source>
</evidence>
<proteinExistence type="predicted"/>
<dbReference type="Gene3D" id="3.30.70.2970">
    <property type="entry name" value="Protein of unknown function (DUF541), domain 2"/>
    <property type="match status" value="1"/>
</dbReference>
<dbReference type="InterPro" id="IPR052022">
    <property type="entry name" value="26kDa_periplasmic_antigen"/>
</dbReference>
<dbReference type="PANTHER" id="PTHR34387:SF2">
    <property type="entry name" value="SLR1258 PROTEIN"/>
    <property type="match status" value="1"/>
</dbReference>
<dbReference type="PANTHER" id="PTHR34387">
    <property type="entry name" value="SLR1258 PROTEIN"/>
    <property type="match status" value="1"/>
</dbReference>
<dbReference type="EMBL" id="CP025066">
    <property type="protein sequence ID" value="AUX09493.1"/>
    <property type="molecule type" value="Genomic_DNA"/>
</dbReference>